<proteinExistence type="predicted"/>
<dbReference type="KEGG" id="surl:BI350_13855"/>
<accession>A0A1D8JIG7</accession>
<evidence type="ECO:0000313" key="2">
    <source>
        <dbReference type="Proteomes" id="UP000185746"/>
    </source>
</evidence>
<name>A0A1D8JIG7_9BACL</name>
<reference evidence="1 2" key="1">
    <citation type="submission" date="2016-09" db="EMBL/GenBank/DDBJ databases">
        <title>Complete genome sequence of the Lysinibacillus sphaericus LMG 22257, a specie of Bacillus with ureolytic activity that can effectively biodeposit calcium carbonate.</title>
        <authorList>
            <person name="Yan W."/>
        </authorList>
    </citation>
    <scope>NUCLEOTIDE SEQUENCE [LARGE SCALE GENOMIC DNA]</scope>
    <source>
        <strain evidence="1 2">LMG 22257</strain>
    </source>
</reference>
<sequence length="200" mass="22822">MKLLFQEQIIEVEQNSTMEDIIEKVNVLLGNQFYFSHLVADGQEITEAPEEYLLRHLTDITELEIIAIGAKQFVNDLLLSAEEYVARAIPHLTDLTDAFYHNPSKENWMGLIELFEGVQWLASMITAVDQSIVRPTNWDAVMEPAIELQNELGTLEEALENTDTVLVADILQYEILPVFETFAEEIKIAIDTEGMRHDLN</sequence>
<dbReference type="RefSeq" id="WP_075528675.1">
    <property type="nucleotide sequence ID" value="NZ_CP017560.1"/>
</dbReference>
<keyword evidence="2" id="KW-1185">Reference proteome</keyword>
<protein>
    <submittedName>
        <fullName evidence="1">Uncharacterized protein</fullName>
    </submittedName>
</protein>
<gene>
    <name evidence="1" type="ORF">BI350_13855</name>
</gene>
<dbReference type="Proteomes" id="UP000185746">
    <property type="component" value="Chromosome"/>
</dbReference>
<dbReference type="EMBL" id="CP017560">
    <property type="protein sequence ID" value="AOV08509.1"/>
    <property type="molecule type" value="Genomic_DNA"/>
</dbReference>
<evidence type="ECO:0000313" key="1">
    <source>
        <dbReference type="EMBL" id="AOV08509.1"/>
    </source>
</evidence>
<organism evidence="1 2">
    <name type="scientific">Sporosarcina ureilytica</name>
    <dbReference type="NCBI Taxonomy" id="298596"/>
    <lineage>
        <taxon>Bacteria</taxon>
        <taxon>Bacillati</taxon>
        <taxon>Bacillota</taxon>
        <taxon>Bacilli</taxon>
        <taxon>Bacillales</taxon>
        <taxon>Caryophanaceae</taxon>
        <taxon>Sporosarcina</taxon>
    </lineage>
</organism>
<dbReference type="AlphaFoldDB" id="A0A1D8JIG7"/>